<proteinExistence type="predicted"/>
<keyword evidence="2" id="KW-1185">Reference proteome</keyword>
<comment type="caution">
    <text evidence="1">The sequence shown here is derived from an EMBL/GenBank/DDBJ whole genome shotgun (WGS) entry which is preliminary data.</text>
</comment>
<accession>A0A8H7D172</accession>
<name>A0A8H7D172_9AGAR</name>
<dbReference type="Gene3D" id="3.80.10.10">
    <property type="entry name" value="Ribonuclease Inhibitor"/>
    <property type="match status" value="1"/>
</dbReference>
<gene>
    <name evidence="1" type="ORF">MVEN_00871100</name>
</gene>
<evidence type="ECO:0008006" key="3">
    <source>
        <dbReference type="Google" id="ProtNLM"/>
    </source>
</evidence>
<sequence length="281" mass="31601">MRTWDFALLAEIHAPLLAETQINFTSEFDADIVPEILSSNLFRAMKTTRIILSDEDLNAFVPDTHFAWDHLTHLTLSNSSSVSWLGHTLSSQTVYQLLKGCKNLRLLHCFVTPLEDQAPWVCESLVLPSLHSLPIDAGSPSSPANDLENLIDHLIMPRLRLFHAPNSRIEVHTPLEDQAPWVGDSLVLPSLHSLTIDTGSPLSPATYLANIIDRLIMPRLRLFHIPNSRIEVSQSNRGFLEHLAEHRPIIPRKALSACHLRSFTLLAKLSLWNHPELGEEP</sequence>
<dbReference type="EMBL" id="JACAZI010000006">
    <property type="protein sequence ID" value="KAF7358224.1"/>
    <property type="molecule type" value="Genomic_DNA"/>
</dbReference>
<dbReference type="AlphaFoldDB" id="A0A8H7D172"/>
<evidence type="ECO:0000313" key="1">
    <source>
        <dbReference type="EMBL" id="KAF7358224.1"/>
    </source>
</evidence>
<dbReference type="InterPro" id="IPR032675">
    <property type="entry name" value="LRR_dom_sf"/>
</dbReference>
<dbReference type="Proteomes" id="UP000620124">
    <property type="component" value="Unassembled WGS sequence"/>
</dbReference>
<evidence type="ECO:0000313" key="2">
    <source>
        <dbReference type="Proteomes" id="UP000620124"/>
    </source>
</evidence>
<protein>
    <recommendedName>
        <fullName evidence="3">F-box domain-containing protein</fullName>
    </recommendedName>
</protein>
<organism evidence="1 2">
    <name type="scientific">Mycena venus</name>
    <dbReference type="NCBI Taxonomy" id="2733690"/>
    <lineage>
        <taxon>Eukaryota</taxon>
        <taxon>Fungi</taxon>
        <taxon>Dikarya</taxon>
        <taxon>Basidiomycota</taxon>
        <taxon>Agaricomycotina</taxon>
        <taxon>Agaricomycetes</taxon>
        <taxon>Agaricomycetidae</taxon>
        <taxon>Agaricales</taxon>
        <taxon>Marasmiineae</taxon>
        <taxon>Mycenaceae</taxon>
        <taxon>Mycena</taxon>
    </lineage>
</organism>
<reference evidence="1" key="1">
    <citation type="submission" date="2020-05" db="EMBL/GenBank/DDBJ databases">
        <title>Mycena genomes resolve the evolution of fungal bioluminescence.</title>
        <authorList>
            <person name="Tsai I.J."/>
        </authorList>
    </citation>
    <scope>NUCLEOTIDE SEQUENCE</scope>
    <source>
        <strain evidence="1">CCC161011</strain>
    </source>
</reference>